<evidence type="ECO:0000259" key="1">
    <source>
        <dbReference type="Pfam" id="PF00501"/>
    </source>
</evidence>
<feature type="domain" description="AMP-dependent synthetase/ligase" evidence="1">
    <location>
        <begin position="506"/>
        <end position="726"/>
    </location>
</feature>
<dbReference type="GO" id="GO:0031177">
    <property type="term" value="F:phosphopantetheine binding"/>
    <property type="evidence" value="ECO:0007669"/>
    <property type="project" value="TreeGrafter"/>
</dbReference>
<dbReference type="PROSITE" id="PS00455">
    <property type="entry name" value="AMP_BINDING"/>
    <property type="match status" value="1"/>
</dbReference>
<dbReference type="GO" id="GO:0044550">
    <property type="term" value="P:secondary metabolite biosynthetic process"/>
    <property type="evidence" value="ECO:0007669"/>
    <property type="project" value="TreeGrafter"/>
</dbReference>
<feature type="domain" description="Condensation" evidence="2">
    <location>
        <begin position="29"/>
        <end position="483"/>
    </location>
</feature>
<evidence type="ECO:0000313" key="3">
    <source>
        <dbReference type="EMBL" id="MBT0963973.1"/>
    </source>
</evidence>
<dbReference type="GO" id="GO:0005737">
    <property type="term" value="C:cytoplasm"/>
    <property type="evidence" value="ECO:0007669"/>
    <property type="project" value="TreeGrafter"/>
</dbReference>
<sequence>MNKTSELQVVEEVLDTTGGIGVNRDDLNWYPLSAIQRSLWFLYRMQPEVRGCFNMALIAKADPGVDPEQLRGALNVIAARHGMLRTRFAEIDGEPRQACVEAVEVPVDVYDVNDLDDPDLVVQVEADRGRVFDLAEAPLIRASLYRDGSGSCILMLCIDHLVGDGWSHWQIVEELGELLEGQGVDAQSDWDAVPHFFDHVAQQREWLEARQGQKQFGFWQTVLKEPAEDLGLVADGDALVQSLIPQRDTVTCELSAALSAQLQGLAKRQNVSMFTVLLASFYIFLHRISGQRRISVGSPMPARGSEWNKTVGNFMNPVALVADVDPDMSLAKLLKDVHSISFRALKNQSYPLVELVERLKPERRGFAQPYFQTLFTYQKARAASSTVSLMAHAKHTGDVAWGGRTLRAYGRIQNNGGAGLDLLLEIAEVGDRVISALDYDQRKFARTTIDQFLSCWTMILESMVAGEDESISRLSILPASERHHVLHDWNGPQKAYPRDSSIAALFEARVAMHPDHPALIAEDTALSYGELNARANRLAHHLIGLGVCPDDRVALCIDRSAEMLIALLAILKAGGAYVPLDPDYPLERLDYMLADSTPSVLLTHARVGVQVQAALSIAAARGSDTVRIIALEGDAPDWAEQADSNPFVPSLTSRHLAYVIYTSGSTGQPKGVMIEHRGLVNYTLDAIRWFGLSEQDVVLQQNSLNFDLSLEELMPALLAGATVMPSNRLFGLSESGDPCPSVVHLSAAHWHTLVGEWSRDARKAQTQLAGVRLINVTG</sequence>
<dbReference type="InterPro" id="IPR000873">
    <property type="entry name" value="AMP-dep_synth/lig_dom"/>
</dbReference>
<dbReference type="InterPro" id="IPR023213">
    <property type="entry name" value="CAT-like_dom_sf"/>
</dbReference>
<dbReference type="SUPFAM" id="SSF56801">
    <property type="entry name" value="Acetyl-CoA synthetase-like"/>
    <property type="match status" value="1"/>
</dbReference>
<dbReference type="InterPro" id="IPR001242">
    <property type="entry name" value="Condensation_dom"/>
</dbReference>
<protein>
    <submittedName>
        <fullName evidence="3">AMP-binding protein</fullName>
    </submittedName>
</protein>
<dbReference type="RefSeq" id="WP_214363898.1">
    <property type="nucleotide sequence ID" value="NZ_JAEKFT010000045.1"/>
</dbReference>
<name>A0A944DGN3_DENI1</name>
<dbReference type="GO" id="GO:0003824">
    <property type="term" value="F:catalytic activity"/>
    <property type="evidence" value="ECO:0007669"/>
    <property type="project" value="InterPro"/>
</dbReference>
<keyword evidence="4" id="KW-1185">Reference proteome</keyword>
<dbReference type="EMBL" id="JAEKFT010000045">
    <property type="protein sequence ID" value="MBT0963973.1"/>
    <property type="molecule type" value="Genomic_DNA"/>
</dbReference>
<dbReference type="PANTHER" id="PTHR45527">
    <property type="entry name" value="NONRIBOSOMAL PEPTIDE SYNTHETASE"/>
    <property type="match status" value="1"/>
</dbReference>
<evidence type="ECO:0000259" key="2">
    <source>
        <dbReference type="Pfam" id="PF00668"/>
    </source>
</evidence>
<dbReference type="Gene3D" id="3.30.559.10">
    <property type="entry name" value="Chloramphenicol acetyltransferase-like domain"/>
    <property type="match status" value="1"/>
</dbReference>
<dbReference type="Gene3D" id="3.40.50.980">
    <property type="match status" value="2"/>
</dbReference>
<gene>
    <name evidence="3" type="ORF">I8J34_22570</name>
</gene>
<comment type="caution">
    <text evidence="3">The sequence shown here is derived from an EMBL/GenBank/DDBJ whole genome shotgun (WGS) entry which is preliminary data.</text>
</comment>
<dbReference type="PANTHER" id="PTHR45527:SF1">
    <property type="entry name" value="FATTY ACID SYNTHASE"/>
    <property type="match status" value="1"/>
</dbReference>
<evidence type="ECO:0000313" key="4">
    <source>
        <dbReference type="Proteomes" id="UP000694660"/>
    </source>
</evidence>
<dbReference type="Proteomes" id="UP000694660">
    <property type="component" value="Unassembled WGS sequence"/>
</dbReference>
<dbReference type="FunFam" id="3.40.50.980:FF:000001">
    <property type="entry name" value="Non-ribosomal peptide synthetase"/>
    <property type="match status" value="1"/>
</dbReference>
<dbReference type="Pfam" id="PF00668">
    <property type="entry name" value="Condensation"/>
    <property type="match status" value="1"/>
</dbReference>
<proteinExistence type="predicted"/>
<dbReference type="AlphaFoldDB" id="A0A944DGN3"/>
<dbReference type="SUPFAM" id="SSF52777">
    <property type="entry name" value="CoA-dependent acyltransferases"/>
    <property type="match status" value="2"/>
</dbReference>
<organism evidence="3 4">
    <name type="scientific">Denitromonas iodatirespirans</name>
    <dbReference type="NCBI Taxonomy" id="2795389"/>
    <lineage>
        <taxon>Bacteria</taxon>
        <taxon>Pseudomonadati</taxon>
        <taxon>Pseudomonadota</taxon>
        <taxon>Betaproteobacteria</taxon>
        <taxon>Rhodocyclales</taxon>
        <taxon>Zoogloeaceae</taxon>
        <taxon>Denitromonas</taxon>
    </lineage>
</organism>
<dbReference type="Pfam" id="PF00501">
    <property type="entry name" value="AMP-binding"/>
    <property type="match status" value="1"/>
</dbReference>
<dbReference type="GO" id="GO:0043041">
    <property type="term" value="P:amino acid activation for nonribosomal peptide biosynthetic process"/>
    <property type="evidence" value="ECO:0007669"/>
    <property type="project" value="TreeGrafter"/>
</dbReference>
<accession>A0A944DGN3</accession>
<dbReference type="InterPro" id="IPR020845">
    <property type="entry name" value="AMP-binding_CS"/>
</dbReference>
<dbReference type="Gene3D" id="3.30.559.30">
    <property type="entry name" value="Nonribosomal peptide synthetase, condensation domain"/>
    <property type="match status" value="1"/>
</dbReference>
<reference evidence="4" key="1">
    <citation type="journal article" date="2022" name="ISME J.">
        <title>Genetic and phylogenetic analysis of dissimilatory iodate-reducing bacteria identifies potential niches across the world's oceans.</title>
        <authorList>
            <person name="Reyes-Umana V."/>
            <person name="Henning Z."/>
            <person name="Lee K."/>
            <person name="Barnum T.P."/>
            <person name="Coates J.D."/>
        </authorList>
    </citation>
    <scope>NUCLEOTIDE SEQUENCE [LARGE SCALE GENOMIC DNA]</scope>
    <source>
        <strain evidence="4">IR12</strain>
    </source>
</reference>
<feature type="non-terminal residue" evidence="3">
    <location>
        <position position="778"/>
    </location>
</feature>